<dbReference type="InterPro" id="IPR029060">
    <property type="entry name" value="PIN-like_dom_sf"/>
</dbReference>
<dbReference type="Pfam" id="PF01850">
    <property type="entry name" value="PIN"/>
    <property type="match status" value="1"/>
</dbReference>
<name>T1BUD8_9ZZZZ</name>
<reference evidence="2" key="1">
    <citation type="submission" date="2013-08" db="EMBL/GenBank/DDBJ databases">
        <authorList>
            <person name="Mendez C."/>
            <person name="Richter M."/>
            <person name="Ferrer M."/>
            <person name="Sanchez J."/>
        </authorList>
    </citation>
    <scope>NUCLEOTIDE SEQUENCE</scope>
</reference>
<evidence type="ECO:0000313" key="3">
    <source>
        <dbReference type="EMBL" id="EQD76250.1"/>
    </source>
</evidence>
<organism evidence="2">
    <name type="scientific">mine drainage metagenome</name>
    <dbReference type="NCBI Taxonomy" id="410659"/>
    <lineage>
        <taxon>unclassified sequences</taxon>
        <taxon>metagenomes</taxon>
        <taxon>ecological metagenomes</taxon>
    </lineage>
</organism>
<dbReference type="CDD" id="cd09854">
    <property type="entry name" value="PIN_VapC-like"/>
    <property type="match status" value="1"/>
</dbReference>
<dbReference type="SUPFAM" id="SSF88723">
    <property type="entry name" value="PIN domain-like"/>
    <property type="match status" value="1"/>
</dbReference>
<dbReference type="EMBL" id="AUZZ01003500">
    <property type="protein sequence ID" value="EQD56804.1"/>
    <property type="molecule type" value="Genomic_DNA"/>
</dbReference>
<evidence type="ECO:0000259" key="1">
    <source>
        <dbReference type="Pfam" id="PF01850"/>
    </source>
</evidence>
<comment type="caution">
    <text evidence="2">The sequence shown here is derived from an EMBL/GenBank/DDBJ whole genome shotgun (WGS) entry which is preliminary data.</text>
</comment>
<dbReference type="AlphaFoldDB" id="T1BUD8"/>
<dbReference type="EMBL" id="AUZY01001099">
    <property type="protein sequence ID" value="EQD76250.1"/>
    <property type="molecule type" value="Genomic_DNA"/>
</dbReference>
<accession>T1BUD8</accession>
<reference evidence="2" key="2">
    <citation type="journal article" date="2014" name="ISME J.">
        <title>Microbial stratification in low pH oxic and suboxic macroscopic growths along an acid mine drainage.</title>
        <authorList>
            <person name="Mendez-Garcia C."/>
            <person name="Mesa V."/>
            <person name="Sprenger R.R."/>
            <person name="Richter M."/>
            <person name="Diez M.S."/>
            <person name="Solano J."/>
            <person name="Bargiela R."/>
            <person name="Golyshina O.V."/>
            <person name="Manteca A."/>
            <person name="Ramos J.L."/>
            <person name="Gallego J.R."/>
            <person name="Llorente I."/>
            <person name="Martins Dos Santos V.A."/>
            <person name="Jensen O.N."/>
            <person name="Pelaez A.I."/>
            <person name="Sanchez J."/>
            <person name="Ferrer M."/>
        </authorList>
    </citation>
    <scope>NUCLEOTIDE SEQUENCE</scope>
</reference>
<gene>
    <name evidence="3" type="ORF">B1B_01813</name>
    <name evidence="2" type="ORF">B2A_05096</name>
</gene>
<dbReference type="InterPro" id="IPR002716">
    <property type="entry name" value="PIN_dom"/>
</dbReference>
<feature type="domain" description="PIN" evidence="1">
    <location>
        <begin position="2"/>
        <end position="122"/>
    </location>
</feature>
<sequence length="131" mass="14759">MMVVDTNIFLETMLNQNRADECETLLKKIAIGELSVVVSRFSIHAIEAIIGKGELIGTFLRDVNSSIGLRLYDTNTQDEIAVTLFQEASKLDFDDALQYFVAKKLGAESIISFDRDFDNLDIKRLEPNQVI</sequence>
<proteinExistence type="predicted"/>
<dbReference type="Gene3D" id="3.40.50.1010">
    <property type="entry name" value="5'-nuclease"/>
    <property type="match status" value="1"/>
</dbReference>
<evidence type="ECO:0000313" key="2">
    <source>
        <dbReference type="EMBL" id="EQD56804.1"/>
    </source>
</evidence>
<protein>
    <submittedName>
        <fullName evidence="2">PilT domain-containing protein</fullName>
    </submittedName>
</protein>